<dbReference type="EMBL" id="JACHHV010000005">
    <property type="protein sequence ID" value="MBB5887596.1"/>
    <property type="molecule type" value="Genomic_DNA"/>
</dbReference>
<keyword evidence="2" id="KW-0472">Membrane</keyword>
<evidence type="ECO:0000313" key="5">
    <source>
        <dbReference type="Proteomes" id="UP000562464"/>
    </source>
</evidence>
<feature type="region of interest" description="Disordered" evidence="1">
    <location>
        <begin position="1"/>
        <end position="36"/>
    </location>
</feature>
<dbReference type="SUPFAM" id="SSF54001">
    <property type="entry name" value="Cysteine proteinases"/>
    <property type="match status" value="1"/>
</dbReference>
<protein>
    <submittedName>
        <fullName evidence="4">Surface antigen</fullName>
    </submittedName>
</protein>
<dbReference type="PROSITE" id="PS50911">
    <property type="entry name" value="CHAP"/>
    <property type="match status" value="1"/>
</dbReference>
<comment type="caution">
    <text evidence="4">The sequence shown here is derived from an EMBL/GenBank/DDBJ whole genome shotgun (WGS) entry which is preliminary data.</text>
</comment>
<feature type="transmembrane region" description="Helical" evidence="2">
    <location>
        <begin position="182"/>
        <end position="206"/>
    </location>
</feature>
<dbReference type="InterPro" id="IPR038765">
    <property type="entry name" value="Papain-like_cys_pep_sf"/>
</dbReference>
<dbReference type="RefSeq" id="WP_183538936.1">
    <property type="nucleotide sequence ID" value="NZ_JACHHV010000005.1"/>
</dbReference>
<dbReference type="AlphaFoldDB" id="A0A841C113"/>
<evidence type="ECO:0000259" key="3">
    <source>
        <dbReference type="PROSITE" id="PS50911"/>
    </source>
</evidence>
<feature type="domain" description="Peptidase C51" evidence="3">
    <location>
        <begin position="684"/>
        <end position="816"/>
    </location>
</feature>
<gene>
    <name evidence="4" type="ORF">HNQ37_000468</name>
</gene>
<keyword evidence="2" id="KW-1133">Transmembrane helix</keyword>
<dbReference type="Pfam" id="PF18013">
    <property type="entry name" value="Phage_lysozyme2"/>
    <property type="match status" value="1"/>
</dbReference>
<evidence type="ECO:0000256" key="2">
    <source>
        <dbReference type="SAM" id="Phobius"/>
    </source>
</evidence>
<reference evidence="4 5" key="1">
    <citation type="submission" date="2020-08" db="EMBL/GenBank/DDBJ databases">
        <title>Genomic Encyclopedia of Type Strains, Phase IV (KMG-IV): sequencing the most valuable type-strain genomes for metagenomic binning, comparative biology and taxonomic classification.</title>
        <authorList>
            <person name="Goeker M."/>
        </authorList>
    </citation>
    <scope>NUCLEOTIDE SEQUENCE [LARGE SCALE GENOMIC DNA]</scope>
    <source>
        <strain evidence="4 5">DSM 14925</strain>
    </source>
</reference>
<dbReference type="InterPro" id="IPR007921">
    <property type="entry name" value="CHAP_dom"/>
</dbReference>
<accession>A0A841C113</accession>
<evidence type="ECO:0000256" key="1">
    <source>
        <dbReference type="SAM" id="MobiDB-lite"/>
    </source>
</evidence>
<dbReference type="Proteomes" id="UP000562464">
    <property type="component" value="Unassembled WGS sequence"/>
</dbReference>
<keyword evidence="2" id="KW-0812">Transmembrane</keyword>
<organism evidence="4 5">
    <name type="scientific">Lactovum miscens</name>
    <dbReference type="NCBI Taxonomy" id="190387"/>
    <lineage>
        <taxon>Bacteria</taxon>
        <taxon>Bacillati</taxon>
        <taxon>Bacillota</taxon>
        <taxon>Bacilli</taxon>
        <taxon>Lactobacillales</taxon>
        <taxon>Streptococcaceae</taxon>
        <taxon>Lactovum</taxon>
    </lineage>
</organism>
<keyword evidence="5" id="KW-1185">Reference proteome</keyword>
<sequence>MSEKKPNFKKGPLEGAEETPEAKTEETPSIEGQADISQKSFQGASRLAMLGKQQLRWRAKSAIMNKTFGGEDILQEGMRQHGNYRQAKMHYRIAKSFTKHSVKFVSSGGRHSYGAVNRSYNYIRGRGFVRTPEEFKGNGRKQLAKNLRNAQMRFKAARESKKAEEGLSYFRALLMGNEKKGLLLKVILTNPFTYLFFVAILMFMMFSTISLMSQAPIKQDDFQLSDSWTEMTKLDAEHSDSGNSFFTPIDNIMYFMNNQFDDYTITDNLPASSSNSNKTYQDYVTTLWGAINGASPDYKITNLSSLEKDKSSDYYIDSDDLSDLNDRINQIGYQELDHQLSFPYGTTNLIITRRYGDENVDGKIQLNNSIETPVMLGQTIVAPMTGTIESINSDSSLTLLNDKQARLTLSGVTTSRFWGGEVVPEGSLLGQATGNNLSIRYEVYDSSSKTYKTVNPGFYFPAVTYTQFTTLASDKFNPDAAMASRAQAFYDYFSKLGYTKAGICAILGNLQVESSIDSKRAEGDYLAPPVGATDSSWDDPAWLAMGGPDIYNGDYPNIVHRGLGYGQWTDTSDGGTRHTMLLNYASAKGKKWYDAELQMDFMLNGDVPGAQVVVRNTASAQVDSTVAGLTVYFLNNWEGNPGNKVQLRVTDAQNWYNYFTSKEAGQVTSGDAVFQEYKDRVQATLGSLPSDEVISGNPYPGNTSPTWQCVFYAFNRARQLGIPVPSTSAMGNGGQWAGHYMAIPGATVSHTPQAGDIASSYSNPFASGDQYGHVAIVEFVNPDGSYVVSEESAGTSNSYEWRVLPASTAQEVTFIHVSK</sequence>
<name>A0A841C113_9LACT</name>
<proteinExistence type="predicted"/>
<dbReference type="InterPro" id="IPR041219">
    <property type="entry name" value="Phage_lysozyme2"/>
</dbReference>
<dbReference type="Gene3D" id="1.10.530.10">
    <property type="match status" value="1"/>
</dbReference>
<dbReference type="Pfam" id="PF05257">
    <property type="entry name" value="CHAP"/>
    <property type="match status" value="1"/>
</dbReference>
<evidence type="ECO:0000313" key="4">
    <source>
        <dbReference type="EMBL" id="MBB5887596.1"/>
    </source>
</evidence>
<dbReference type="Gene3D" id="3.90.1720.10">
    <property type="entry name" value="endopeptidase domain like (from Nostoc punctiforme)"/>
    <property type="match status" value="1"/>
</dbReference>